<comment type="subcellular location">
    <subcellularLocation>
        <location evidence="8">Cell membrane</location>
        <topology evidence="8">Multi-pass membrane protein</topology>
    </subcellularLocation>
    <subcellularLocation>
        <location evidence="1">Membrane</location>
        <topology evidence="1">Multi-pass membrane protein</topology>
    </subcellularLocation>
</comment>
<dbReference type="Gene3D" id="1.10.357.140">
    <property type="entry name" value="UbiA prenyltransferase"/>
    <property type="match status" value="1"/>
</dbReference>
<dbReference type="PROSITE" id="PS51257">
    <property type="entry name" value="PROKAR_LIPOPROTEIN"/>
    <property type="match status" value="1"/>
</dbReference>
<evidence type="ECO:0000256" key="6">
    <source>
        <dbReference type="ARBA" id="ARBA00022989"/>
    </source>
</evidence>
<dbReference type="EMBL" id="WBVT01000010">
    <property type="protein sequence ID" value="KAB7790538.1"/>
    <property type="molecule type" value="Genomic_DNA"/>
</dbReference>
<gene>
    <name evidence="8" type="primary">menA</name>
    <name evidence="10" type="ORF">F7D09_0907</name>
</gene>
<comment type="catalytic activity">
    <reaction evidence="8">
        <text>an all-trans-polyprenyl diphosphate + 1,4-dihydroxy-2-naphthoate + H(+) = a 2-demethylmenaquinol + CO2 + diphosphate</text>
        <dbReference type="Rhea" id="RHEA:26478"/>
        <dbReference type="Rhea" id="RHEA-COMP:9563"/>
        <dbReference type="Rhea" id="RHEA-COMP:9564"/>
        <dbReference type="ChEBI" id="CHEBI:11173"/>
        <dbReference type="ChEBI" id="CHEBI:15378"/>
        <dbReference type="ChEBI" id="CHEBI:16526"/>
        <dbReference type="ChEBI" id="CHEBI:33019"/>
        <dbReference type="ChEBI" id="CHEBI:55437"/>
        <dbReference type="ChEBI" id="CHEBI:58914"/>
        <dbReference type="EC" id="2.5.1.74"/>
    </reaction>
</comment>
<dbReference type="Pfam" id="PF01040">
    <property type="entry name" value="UbiA"/>
    <property type="match status" value="1"/>
</dbReference>
<dbReference type="InterPro" id="IPR004657">
    <property type="entry name" value="MenA"/>
</dbReference>
<sequence>MSVNKWIQGARPKTLWLSVSSVIVGACSAYPVISGGLYCTKVRTDTSQCPAVEAQAQTMMSRFWLVVLLCLAVGVLLQAAANFANDYADGVRGADAGRGGKEKVTGKPQRLVAAGLATPRQVLTAAIVCAALACASGLAVVLITQAWWLLAVGAACLLAAWFYTGGRHPYGYAGFGELAVFLFFGLAAVLGTQYALCGTTSLFGALCAVVSGLLCCQLLMVNNLRDVRDDAAHGKKTLAVRMGPRAARVLLVVCCVVAYLIAAWLVMMLWLPWGGVLLLSGLGVTWRMISSVFAAAGRDDEESGKRFRTALSDACFQPPYFAVVLLISLMV</sequence>
<comment type="pathway">
    <text evidence="8">Quinol/quinone metabolism; menaquinone biosynthesis; menaquinol from 1,4-dihydroxy-2-naphthoate: step 1/2.</text>
</comment>
<evidence type="ECO:0000256" key="9">
    <source>
        <dbReference type="NCBIfam" id="TIGR00751"/>
    </source>
</evidence>
<dbReference type="GO" id="GO:0005886">
    <property type="term" value="C:plasma membrane"/>
    <property type="evidence" value="ECO:0007669"/>
    <property type="project" value="UniProtKB-SubCell"/>
</dbReference>
<feature type="transmembrane region" description="Helical" evidence="8">
    <location>
        <begin position="63"/>
        <end position="84"/>
    </location>
</feature>
<proteinExistence type="inferred from homology"/>
<evidence type="ECO:0000256" key="1">
    <source>
        <dbReference type="ARBA" id="ARBA00004141"/>
    </source>
</evidence>
<dbReference type="InterPro" id="IPR044878">
    <property type="entry name" value="UbiA_sf"/>
</dbReference>
<dbReference type="GO" id="GO:0046428">
    <property type="term" value="F:1,4-dihydroxy-2-naphthoate polyprenyltransferase activity"/>
    <property type="evidence" value="ECO:0007669"/>
    <property type="project" value="UniProtKB-UniRule"/>
</dbReference>
<dbReference type="PANTHER" id="PTHR13929">
    <property type="entry name" value="1,4-DIHYDROXY-2-NAPHTHOATE OCTAPRENYLTRANSFERASE"/>
    <property type="match status" value="1"/>
</dbReference>
<dbReference type="GO" id="GO:0009234">
    <property type="term" value="P:menaquinone biosynthetic process"/>
    <property type="evidence" value="ECO:0007669"/>
    <property type="project" value="UniProtKB-UniRule"/>
</dbReference>
<evidence type="ECO:0000256" key="4">
    <source>
        <dbReference type="ARBA" id="ARBA00022679"/>
    </source>
</evidence>
<organism evidence="10 11">
    <name type="scientific">Bifidobacterium leontopitheci</name>
    <dbReference type="NCBI Taxonomy" id="2650774"/>
    <lineage>
        <taxon>Bacteria</taxon>
        <taxon>Bacillati</taxon>
        <taxon>Actinomycetota</taxon>
        <taxon>Actinomycetes</taxon>
        <taxon>Bifidobacteriales</taxon>
        <taxon>Bifidobacteriaceae</taxon>
        <taxon>Bifidobacterium</taxon>
    </lineage>
</organism>
<dbReference type="RefSeq" id="WP_152234260.1">
    <property type="nucleotide sequence ID" value="NZ_JBHSKZ010000055.1"/>
</dbReference>
<keyword evidence="3 8" id="KW-1003">Cell membrane</keyword>
<dbReference type="CDD" id="cd13962">
    <property type="entry name" value="PT_UbiA_UBIAD1"/>
    <property type="match status" value="1"/>
</dbReference>
<evidence type="ECO:0000313" key="11">
    <source>
        <dbReference type="Proteomes" id="UP000441772"/>
    </source>
</evidence>
<name>A0A6I1GQX9_9BIFI</name>
<evidence type="ECO:0000256" key="3">
    <source>
        <dbReference type="ARBA" id="ARBA00022475"/>
    </source>
</evidence>
<keyword evidence="11" id="KW-1185">Reference proteome</keyword>
<feature type="transmembrane region" description="Helical" evidence="8">
    <location>
        <begin position="246"/>
        <end position="270"/>
    </location>
</feature>
<dbReference type="PIRSF" id="PIRSF005355">
    <property type="entry name" value="UBIAD1"/>
    <property type="match status" value="1"/>
</dbReference>
<accession>A0A6I1GQX9</accession>
<dbReference type="EC" id="2.5.1.74" evidence="8 9"/>
<feature type="transmembrane region" description="Helical" evidence="8">
    <location>
        <begin position="202"/>
        <end position="225"/>
    </location>
</feature>
<dbReference type="Proteomes" id="UP000441772">
    <property type="component" value="Unassembled WGS sequence"/>
</dbReference>
<keyword evidence="7 8" id="KW-0472">Membrane</keyword>
<evidence type="ECO:0000256" key="5">
    <source>
        <dbReference type="ARBA" id="ARBA00022692"/>
    </source>
</evidence>
<dbReference type="NCBIfam" id="TIGR00751">
    <property type="entry name" value="menA"/>
    <property type="match status" value="1"/>
</dbReference>
<evidence type="ECO:0000313" key="10">
    <source>
        <dbReference type="EMBL" id="KAB7790538.1"/>
    </source>
</evidence>
<feature type="transmembrane region" description="Helical" evidence="8">
    <location>
        <begin position="146"/>
        <end position="163"/>
    </location>
</feature>
<dbReference type="HAMAP" id="MF_01937">
    <property type="entry name" value="MenA_1"/>
    <property type="match status" value="1"/>
</dbReference>
<dbReference type="GO" id="GO:0042371">
    <property type="term" value="P:vitamin K biosynthetic process"/>
    <property type="evidence" value="ECO:0007669"/>
    <property type="project" value="TreeGrafter"/>
</dbReference>
<comment type="similarity">
    <text evidence="8">Belongs to the MenA family. Type 1 subfamily.</text>
</comment>
<keyword evidence="2 8" id="KW-0474">Menaquinone biosynthesis</keyword>
<reference evidence="10 11" key="1">
    <citation type="submission" date="2019-09" db="EMBL/GenBank/DDBJ databases">
        <title>Characterization of the phylogenetic diversity of two novel species belonging to the genus Bifidobacterium: Bifidobacterium cebidarum sp. nov. and Bifidobacterium leontopitheci sp. nov.</title>
        <authorList>
            <person name="Lugli G.A."/>
            <person name="Duranti S."/>
            <person name="Milani C."/>
            <person name="Turroni F."/>
            <person name="Ventura M."/>
        </authorList>
    </citation>
    <scope>NUCLEOTIDE SEQUENCE [LARGE SCALE GENOMIC DNA]</scope>
    <source>
        <strain evidence="10 11">LMG 31471</strain>
    </source>
</reference>
<dbReference type="AlphaFoldDB" id="A0A6I1GQX9"/>
<dbReference type="InterPro" id="IPR026046">
    <property type="entry name" value="UBIAD1"/>
</dbReference>
<dbReference type="UniPathway" id="UPA00079">
    <property type="reaction ID" value="UER00168"/>
</dbReference>
<keyword evidence="5 8" id="KW-0812">Transmembrane</keyword>
<dbReference type="InterPro" id="IPR000537">
    <property type="entry name" value="UbiA_prenyltransferase"/>
</dbReference>
<evidence type="ECO:0000256" key="2">
    <source>
        <dbReference type="ARBA" id="ARBA00022428"/>
    </source>
</evidence>
<comment type="caution">
    <text evidence="10">The sequence shown here is derived from an EMBL/GenBank/DDBJ whole genome shotgun (WGS) entry which is preliminary data.</text>
</comment>
<evidence type="ECO:0000256" key="8">
    <source>
        <dbReference type="HAMAP-Rule" id="MF_01937"/>
    </source>
</evidence>
<evidence type="ECO:0000256" key="7">
    <source>
        <dbReference type="ARBA" id="ARBA00023136"/>
    </source>
</evidence>
<dbReference type="Gene3D" id="1.20.120.1780">
    <property type="entry name" value="UbiA prenyltransferase"/>
    <property type="match status" value="1"/>
</dbReference>
<dbReference type="PANTHER" id="PTHR13929:SF0">
    <property type="entry name" value="UBIA PRENYLTRANSFERASE DOMAIN-CONTAINING PROTEIN 1"/>
    <property type="match status" value="1"/>
</dbReference>
<comment type="function">
    <text evidence="8">Conversion of 1,4-dihydroxy-2-naphthoate (DHNA) to demethylmenaquinone (DMK).</text>
</comment>
<protein>
    <recommendedName>
        <fullName evidence="8 9">1,4-dihydroxy-2-naphthoate octaprenyltransferase</fullName>
        <shortName evidence="8">DHNA-octaprenyltransferase</shortName>
        <ecNumber evidence="8 9">2.5.1.74</ecNumber>
    </recommendedName>
</protein>
<feature type="transmembrane region" description="Helical" evidence="8">
    <location>
        <begin position="175"/>
        <end position="196"/>
    </location>
</feature>
<keyword evidence="6 8" id="KW-1133">Transmembrane helix</keyword>
<feature type="transmembrane region" description="Helical" evidence="8">
    <location>
        <begin position="276"/>
        <end position="297"/>
    </location>
</feature>
<keyword evidence="4 8" id="KW-0808">Transferase</keyword>